<dbReference type="Proteomes" id="UP001314169">
    <property type="component" value="Chromosome 9"/>
</dbReference>
<reference evidence="3" key="1">
    <citation type="submission" date="2023-12" db="EMBL/GenBank/DDBJ databases">
        <authorList>
            <person name="Brown T."/>
        </authorList>
    </citation>
    <scope>NUCLEOTIDE SEQUENCE</scope>
</reference>
<dbReference type="PROSITE" id="PS51767">
    <property type="entry name" value="PEPTIDASE_A1"/>
    <property type="match status" value="1"/>
</dbReference>
<organism evidence="3 4">
    <name type="scientific">Pipistrellus nathusii</name>
    <name type="common">Nathusius' pipistrelle</name>
    <dbReference type="NCBI Taxonomy" id="59473"/>
    <lineage>
        <taxon>Eukaryota</taxon>
        <taxon>Metazoa</taxon>
        <taxon>Chordata</taxon>
        <taxon>Craniata</taxon>
        <taxon>Vertebrata</taxon>
        <taxon>Euteleostomi</taxon>
        <taxon>Mammalia</taxon>
        <taxon>Eutheria</taxon>
        <taxon>Laurasiatheria</taxon>
        <taxon>Chiroptera</taxon>
        <taxon>Yangochiroptera</taxon>
        <taxon>Vespertilionidae</taxon>
        <taxon>Pipistrellus</taxon>
    </lineage>
</organism>
<dbReference type="EMBL" id="OY882866">
    <property type="protein sequence ID" value="CAK6449580.1"/>
    <property type="molecule type" value="Genomic_DNA"/>
</dbReference>
<keyword evidence="4" id="KW-1185">Reference proteome</keyword>
<evidence type="ECO:0000313" key="3">
    <source>
        <dbReference type="EMBL" id="CAK6449580.1"/>
    </source>
</evidence>
<gene>
    <name evidence="3" type="ORF">MPIPNATIZW_LOCUS17886</name>
</gene>
<evidence type="ECO:0000256" key="1">
    <source>
        <dbReference type="ARBA" id="ARBA00007447"/>
    </source>
</evidence>
<protein>
    <recommendedName>
        <fullName evidence="2">Peptidase A1 domain-containing protein</fullName>
    </recommendedName>
</protein>
<dbReference type="InterPro" id="IPR021109">
    <property type="entry name" value="Peptidase_aspartic_dom_sf"/>
</dbReference>
<name>A0ABP0AGD0_PIPNA</name>
<dbReference type="PANTHER" id="PTHR47966">
    <property type="entry name" value="BETA-SITE APP-CLEAVING ENZYME, ISOFORM A-RELATED"/>
    <property type="match status" value="1"/>
</dbReference>
<dbReference type="Gene3D" id="2.40.70.10">
    <property type="entry name" value="Acid Proteases"/>
    <property type="match status" value="1"/>
</dbReference>
<dbReference type="InterPro" id="IPR001461">
    <property type="entry name" value="Aspartic_peptidase_A1"/>
</dbReference>
<evidence type="ECO:0000313" key="4">
    <source>
        <dbReference type="Proteomes" id="UP001314169"/>
    </source>
</evidence>
<dbReference type="Pfam" id="PF00026">
    <property type="entry name" value="Asp"/>
    <property type="match status" value="1"/>
</dbReference>
<comment type="similarity">
    <text evidence="1">Belongs to the peptidase A1 family.</text>
</comment>
<feature type="domain" description="Peptidase A1" evidence="2">
    <location>
        <begin position="1"/>
        <end position="217"/>
    </location>
</feature>
<sequence length="221" mass="24608">MIWSVSVTALGILPFDGILGLAYPSLAIRGTTPVFDGMWNNRLVSQNQFAFYLSSKKENGSVVMFGGVDPTYYQGRLQWVPVSTQGHWNINMNSITINRKVVACPSGCQAIMDTGTSMLVGPTNDFVSIMKSINAQKKRSSWYVNCAAIPSLPDIIFTINGLRYSVPPSAYIRRERRGVCYPNFLGSVRNNYWTLGDVFMRLYVTVFDRANNRIGLAPARA</sequence>
<accession>A0ABP0AGD0</accession>
<evidence type="ECO:0000259" key="2">
    <source>
        <dbReference type="PROSITE" id="PS51767"/>
    </source>
</evidence>
<dbReference type="InterPro" id="IPR033121">
    <property type="entry name" value="PEPTIDASE_A1"/>
</dbReference>
<dbReference type="PANTHER" id="PTHR47966:SF49">
    <property type="entry name" value="PEPSIN A-5"/>
    <property type="match status" value="1"/>
</dbReference>
<proteinExistence type="inferred from homology"/>
<dbReference type="SUPFAM" id="SSF50630">
    <property type="entry name" value="Acid proteases"/>
    <property type="match status" value="1"/>
</dbReference>
<dbReference type="PRINTS" id="PR00792">
    <property type="entry name" value="PEPSIN"/>
</dbReference>